<comment type="caution">
    <text evidence="4">The sequence shown here is derived from an EMBL/GenBank/DDBJ whole genome shotgun (WGS) entry which is preliminary data.</text>
</comment>
<feature type="domain" description="Methyltransferase" evidence="3">
    <location>
        <begin position="46"/>
        <end position="137"/>
    </location>
</feature>
<evidence type="ECO:0000256" key="1">
    <source>
        <dbReference type="ARBA" id="ARBA00022603"/>
    </source>
</evidence>
<dbReference type="InterPro" id="IPR029063">
    <property type="entry name" value="SAM-dependent_MTases_sf"/>
</dbReference>
<protein>
    <submittedName>
        <fullName evidence="4">SAM-dependent methyltransferase</fullName>
    </submittedName>
</protein>
<evidence type="ECO:0000313" key="4">
    <source>
        <dbReference type="EMBL" id="MBP2357481.1"/>
    </source>
</evidence>
<dbReference type="InterPro" id="IPR041698">
    <property type="entry name" value="Methyltransf_25"/>
</dbReference>
<dbReference type="CDD" id="cd02440">
    <property type="entry name" value="AdoMet_MTases"/>
    <property type="match status" value="1"/>
</dbReference>
<organism evidence="4 5">
    <name type="scientific">Kribbella aluminosa</name>
    <dbReference type="NCBI Taxonomy" id="416017"/>
    <lineage>
        <taxon>Bacteria</taxon>
        <taxon>Bacillati</taxon>
        <taxon>Actinomycetota</taxon>
        <taxon>Actinomycetes</taxon>
        <taxon>Propionibacteriales</taxon>
        <taxon>Kribbellaceae</taxon>
        <taxon>Kribbella</taxon>
    </lineage>
</organism>
<reference evidence="4 5" key="1">
    <citation type="submission" date="2021-03" db="EMBL/GenBank/DDBJ databases">
        <title>Sequencing the genomes of 1000 actinobacteria strains.</title>
        <authorList>
            <person name="Klenk H.-P."/>
        </authorList>
    </citation>
    <scope>NUCLEOTIDE SEQUENCE [LARGE SCALE GENOMIC DNA]</scope>
    <source>
        <strain evidence="4 5">DSM 18824</strain>
    </source>
</reference>
<evidence type="ECO:0000259" key="3">
    <source>
        <dbReference type="Pfam" id="PF13649"/>
    </source>
</evidence>
<dbReference type="SUPFAM" id="SSF53335">
    <property type="entry name" value="S-adenosyl-L-methionine-dependent methyltransferases"/>
    <property type="match status" value="1"/>
</dbReference>
<keyword evidence="2" id="KW-0808">Transferase</keyword>
<accession>A0ABS4V0Q5</accession>
<sequence>MEDPKEIVRRGYDVLSRRYDHATGADSKYAPWIAELITRLAPTSRVLDIGCGSGVPMARALTTAGHHVLGVDISEVQISRARELVPQAEFVNADAMTLDLAPGSLDAVVSLYALIHLPLDEQTVLLERIAGWLRPGGFFLCTTGHTAWTGTEDDWLGGGTEMWWSHTDAATYRDWLAGAGLTIDAESFVPEGSGGHALFWTRRPEVSGT</sequence>
<dbReference type="PANTHER" id="PTHR43861">
    <property type="entry name" value="TRANS-ACONITATE 2-METHYLTRANSFERASE-RELATED"/>
    <property type="match status" value="1"/>
</dbReference>
<dbReference type="PANTHER" id="PTHR43861:SF1">
    <property type="entry name" value="TRANS-ACONITATE 2-METHYLTRANSFERASE"/>
    <property type="match status" value="1"/>
</dbReference>
<evidence type="ECO:0000313" key="5">
    <source>
        <dbReference type="Proteomes" id="UP000755585"/>
    </source>
</evidence>
<dbReference type="RefSeq" id="WP_209699835.1">
    <property type="nucleotide sequence ID" value="NZ_BAAAVU010000018.1"/>
</dbReference>
<keyword evidence="1 4" id="KW-0489">Methyltransferase</keyword>
<gene>
    <name evidence="4" type="ORF">JOF29_008591</name>
</gene>
<evidence type="ECO:0000256" key="2">
    <source>
        <dbReference type="ARBA" id="ARBA00022679"/>
    </source>
</evidence>
<dbReference type="GO" id="GO:0032259">
    <property type="term" value="P:methylation"/>
    <property type="evidence" value="ECO:0007669"/>
    <property type="project" value="UniProtKB-KW"/>
</dbReference>
<dbReference type="Pfam" id="PF13649">
    <property type="entry name" value="Methyltransf_25"/>
    <property type="match status" value="1"/>
</dbReference>
<keyword evidence="5" id="KW-1185">Reference proteome</keyword>
<dbReference type="GO" id="GO:0008168">
    <property type="term" value="F:methyltransferase activity"/>
    <property type="evidence" value="ECO:0007669"/>
    <property type="project" value="UniProtKB-KW"/>
</dbReference>
<dbReference type="Proteomes" id="UP000755585">
    <property type="component" value="Unassembled WGS sequence"/>
</dbReference>
<name>A0ABS4V0Q5_9ACTN</name>
<proteinExistence type="predicted"/>
<dbReference type="Gene3D" id="3.40.50.150">
    <property type="entry name" value="Vaccinia Virus protein VP39"/>
    <property type="match status" value="1"/>
</dbReference>
<dbReference type="EMBL" id="JAGINT010000002">
    <property type="protein sequence ID" value="MBP2357481.1"/>
    <property type="molecule type" value="Genomic_DNA"/>
</dbReference>